<proteinExistence type="predicted"/>
<evidence type="ECO:0000313" key="2">
    <source>
        <dbReference type="EMBL" id="QZD90888.1"/>
    </source>
</evidence>
<reference evidence="2 3" key="1">
    <citation type="submission" date="2021-08" db="EMBL/GenBank/DDBJ databases">
        <title>Comparative Genomics Analysis of the Genus Qipengyuania Reveals Extensive Genetic Diversity and Metabolic Versatility, Including the Description of Fifteen Novel Species.</title>
        <authorList>
            <person name="Liu Y."/>
        </authorList>
    </citation>
    <scope>NUCLEOTIDE SEQUENCE [LARGE SCALE GENOMIC DNA]</scope>
    <source>
        <strain evidence="2 3">1NDH13</strain>
    </source>
</reference>
<dbReference type="Proteomes" id="UP000824281">
    <property type="component" value="Chromosome"/>
</dbReference>
<dbReference type="EMBL" id="CP081295">
    <property type="protein sequence ID" value="QZD90888.1"/>
    <property type="molecule type" value="Genomic_DNA"/>
</dbReference>
<protein>
    <submittedName>
        <fullName evidence="2">Glycosyltransferase</fullName>
    </submittedName>
</protein>
<keyword evidence="3" id="KW-1185">Reference proteome</keyword>
<feature type="domain" description="Glycosyltransferase 2-like" evidence="1">
    <location>
        <begin position="7"/>
        <end position="172"/>
    </location>
</feature>
<accession>A0ABX8ZUR7</accession>
<evidence type="ECO:0000259" key="1">
    <source>
        <dbReference type="Pfam" id="PF00535"/>
    </source>
</evidence>
<dbReference type="InterPro" id="IPR029044">
    <property type="entry name" value="Nucleotide-diphossugar_trans"/>
</dbReference>
<organism evidence="2 3">
    <name type="scientific">Qipengyuania aurantiaca</name>
    <dbReference type="NCBI Taxonomy" id="2867233"/>
    <lineage>
        <taxon>Bacteria</taxon>
        <taxon>Pseudomonadati</taxon>
        <taxon>Pseudomonadota</taxon>
        <taxon>Alphaproteobacteria</taxon>
        <taxon>Sphingomonadales</taxon>
        <taxon>Erythrobacteraceae</taxon>
        <taxon>Qipengyuania</taxon>
    </lineage>
</organism>
<dbReference type="SUPFAM" id="SSF53448">
    <property type="entry name" value="Nucleotide-diphospho-sugar transferases"/>
    <property type="match status" value="1"/>
</dbReference>
<gene>
    <name evidence="2" type="ORF">K3148_05765</name>
</gene>
<name>A0ABX8ZUR7_9SPHN</name>
<dbReference type="CDD" id="cd00761">
    <property type="entry name" value="Glyco_tranf_GTA_type"/>
    <property type="match status" value="1"/>
</dbReference>
<dbReference type="RefSeq" id="WP_221426347.1">
    <property type="nucleotide sequence ID" value="NZ_CP081295.1"/>
</dbReference>
<sequence length="336" mass="38860">MDIPKVSIILPVYGVEEYLRECLDSILSQDYTDFEVIAVNDCSPDKSLEILREYAAQDRRICVENLPKNVGLGRARNAGFGKARGEYVWFIDSDDRLLPQALTLLIGRVEDTHADVTICGWLRSYPDGTVEKPLALLHLSNAPDEFTVASYPQILQVFHVAWNKIVKREILRNHSIDFEEGWYEDIDFTYPLLARAASISTLPEPCVSYRQERQGSILATRSDRHFEVFDHWERALGRLEGAEFDHIRSLLVPRLIDSLLAILFHPGRLPSRDTRRFLKQSSSFIQRWQSTVTSVGSLDRAAVNWMKRGKVRLLYLLWRLRRLALRAKLEMNSRFR</sequence>
<dbReference type="PANTHER" id="PTHR22916">
    <property type="entry name" value="GLYCOSYLTRANSFERASE"/>
    <property type="match status" value="1"/>
</dbReference>
<dbReference type="PANTHER" id="PTHR22916:SF3">
    <property type="entry name" value="UDP-GLCNAC:BETAGAL BETA-1,3-N-ACETYLGLUCOSAMINYLTRANSFERASE-LIKE PROTEIN 1"/>
    <property type="match status" value="1"/>
</dbReference>
<dbReference type="Pfam" id="PF00535">
    <property type="entry name" value="Glycos_transf_2"/>
    <property type="match status" value="1"/>
</dbReference>
<dbReference type="InterPro" id="IPR001173">
    <property type="entry name" value="Glyco_trans_2-like"/>
</dbReference>
<evidence type="ECO:0000313" key="3">
    <source>
        <dbReference type="Proteomes" id="UP000824281"/>
    </source>
</evidence>
<dbReference type="Gene3D" id="3.90.550.10">
    <property type="entry name" value="Spore Coat Polysaccharide Biosynthesis Protein SpsA, Chain A"/>
    <property type="match status" value="1"/>
</dbReference>